<feature type="domain" description="HotDog ACOT-type" evidence="4">
    <location>
        <begin position="8"/>
        <end position="120"/>
    </location>
</feature>
<evidence type="ECO:0000256" key="3">
    <source>
        <dbReference type="PROSITE-ProRule" id="PRU01106"/>
    </source>
</evidence>
<reference evidence="5 6" key="1">
    <citation type="submission" date="2019-01" db="EMBL/GenBank/DDBJ databases">
        <title>Lacunisphaera sp. strain TWA-58.</title>
        <authorList>
            <person name="Chen W.-M."/>
        </authorList>
    </citation>
    <scope>NUCLEOTIDE SEQUENCE [LARGE SCALE GENOMIC DNA]</scope>
    <source>
        <strain evidence="5 6">TWA-58</strain>
    </source>
</reference>
<dbReference type="PANTHER" id="PTHR11049:SF5">
    <property type="entry name" value="ACYL-COA THIOESTER HYDROLASE YCIA"/>
    <property type="match status" value="1"/>
</dbReference>
<dbReference type="Proteomes" id="UP000290218">
    <property type="component" value="Unassembled WGS sequence"/>
</dbReference>
<dbReference type="RefSeq" id="WP_129049746.1">
    <property type="nucleotide sequence ID" value="NZ_SDHX01000002.1"/>
</dbReference>
<evidence type="ECO:0000313" key="6">
    <source>
        <dbReference type="Proteomes" id="UP000290218"/>
    </source>
</evidence>
<dbReference type="GO" id="GO:0009062">
    <property type="term" value="P:fatty acid catabolic process"/>
    <property type="evidence" value="ECO:0007669"/>
    <property type="project" value="TreeGrafter"/>
</dbReference>
<dbReference type="SUPFAM" id="SSF54637">
    <property type="entry name" value="Thioesterase/thiol ester dehydrase-isomerase"/>
    <property type="match status" value="1"/>
</dbReference>
<dbReference type="PANTHER" id="PTHR11049">
    <property type="entry name" value="ACYL COENZYME A THIOESTER HYDROLASE"/>
    <property type="match status" value="1"/>
</dbReference>
<dbReference type="AlphaFoldDB" id="A0A4Q1C5M6"/>
<dbReference type="InterPro" id="IPR006683">
    <property type="entry name" value="Thioestr_dom"/>
</dbReference>
<dbReference type="OrthoDB" id="9791628at2"/>
<evidence type="ECO:0000256" key="1">
    <source>
        <dbReference type="ARBA" id="ARBA00010458"/>
    </source>
</evidence>
<keyword evidence="6" id="KW-1185">Reference proteome</keyword>
<keyword evidence="2 3" id="KW-0378">Hydrolase</keyword>
<sequence length="134" mass="14433">MSDTPPAPQGELVIRTIAMPANTNSNGDMFGGWMVSQMDLGGAILARNVAKSRITTVAIDAMEFHQPVYVGDIVSCHASLLKVGRTSMRIAIEAWAQRHKGGEHVRVTQGTFTYVAIDDNGRPQPVKRSCAPSP</sequence>
<dbReference type="PROSITE" id="PS51770">
    <property type="entry name" value="HOTDOG_ACOT"/>
    <property type="match status" value="1"/>
</dbReference>
<name>A0A4Q1C5M6_9BACT</name>
<organism evidence="5 6">
    <name type="scientific">Oleiharenicola lentus</name>
    <dbReference type="NCBI Taxonomy" id="2508720"/>
    <lineage>
        <taxon>Bacteria</taxon>
        <taxon>Pseudomonadati</taxon>
        <taxon>Verrucomicrobiota</taxon>
        <taxon>Opitutia</taxon>
        <taxon>Opitutales</taxon>
        <taxon>Opitutaceae</taxon>
        <taxon>Oleiharenicola</taxon>
    </lineage>
</organism>
<dbReference type="InterPro" id="IPR033120">
    <property type="entry name" value="HOTDOG_ACOT"/>
</dbReference>
<dbReference type="Pfam" id="PF03061">
    <property type="entry name" value="4HBT"/>
    <property type="match status" value="1"/>
</dbReference>
<dbReference type="GO" id="GO:0052816">
    <property type="term" value="F:long-chain fatty acyl-CoA hydrolase activity"/>
    <property type="evidence" value="ECO:0007669"/>
    <property type="project" value="TreeGrafter"/>
</dbReference>
<accession>A0A4Q1C5M6</accession>
<dbReference type="InterPro" id="IPR029069">
    <property type="entry name" value="HotDog_dom_sf"/>
</dbReference>
<comment type="similarity">
    <text evidence="1">Belongs to the acyl coenzyme A hydrolase family.</text>
</comment>
<dbReference type="Gene3D" id="3.10.129.10">
    <property type="entry name" value="Hotdog Thioesterase"/>
    <property type="match status" value="1"/>
</dbReference>
<evidence type="ECO:0000313" key="5">
    <source>
        <dbReference type="EMBL" id="RXK53750.1"/>
    </source>
</evidence>
<dbReference type="GO" id="GO:0005829">
    <property type="term" value="C:cytosol"/>
    <property type="evidence" value="ECO:0007669"/>
    <property type="project" value="TreeGrafter"/>
</dbReference>
<dbReference type="GO" id="GO:0006637">
    <property type="term" value="P:acyl-CoA metabolic process"/>
    <property type="evidence" value="ECO:0007669"/>
    <property type="project" value="TreeGrafter"/>
</dbReference>
<comment type="caution">
    <text evidence="5">The sequence shown here is derived from an EMBL/GenBank/DDBJ whole genome shotgun (WGS) entry which is preliminary data.</text>
</comment>
<dbReference type="CDD" id="cd03442">
    <property type="entry name" value="BFIT_BACH"/>
    <property type="match status" value="1"/>
</dbReference>
<dbReference type="InterPro" id="IPR040170">
    <property type="entry name" value="Cytosol_ACT"/>
</dbReference>
<evidence type="ECO:0000259" key="4">
    <source>
        <dbReference type="PROSITE" id="PS51770"/>
    </source>
</evidence>
<dbReference type="EMBL" id="SDHX01000002">
    <property type="protein sequence ID" value="RXK53750.1"/>
    <property type="molecule type" value="Genomic_DNA"/>
</dbReference>
<protein>
    <submittedName>
        <fullName evidence="5">Acyl-CoA thioesterase</fullName>
    </submittedName>
</protein>
<evidence type="ECO:0000256" key="2">
    <source>
        <dbReference type="ARBA" id="ARBA00022801"/>
    </source>
</evidence>
<gene>
    <name evidence="5" type="ORF">ESB00_18870</name>
</gene>
<proteinExistence type="inferred from homology"/>